<dbReference type="PANTHER" id="PTHR43611:SF3">
    <property type="entry name" value="FLAVIN MONONUCLEOTIDE HYDROLASE 1, CHLOROPLATIC"/>
    <property type="match status" value="1"/>
</dbReference>
<dbReference type="Proteomes" id="UP000198157">
    <property type="component" value="Unassembled WGS sequence"/>
</dbReference>
<sequence length="203" mass="21825">MPRVIECLLLDFDGVLVRYARHLRVRHLAASVGCSPAQVQAALFDSGLERAYDTGMATDAYLRQLGEALHVTISSAQWQAARIAACAPEAGVIERIERIARTLPIGILTNNGALMAQTIPLLLPSLAGALHGRILCSGALGRRKPDPAVFTQAVALLGARAERTLFIDDLFTNVRGARQAGLQAETATDRRAFGKVIKRYALA</sequence>
<dbReference type="AlphaFoldDB" id="A0A246HQD2"/>
<dbReference type="SFLD" id="SFLDG01129">
    <property type="entry name" value="C1.5:_HAD__Beta-PGM__Phosphata"/>
    <property type="match status" value="1"/>
</dbReference>
<dbReference type="InterPro" id="IPR006439">
    <property type="entry name" value="HAD-SF_hydro_IA"/>
</dbReference>
<dbReference type="InterPro" id="IPR023214">
    <property type="entry name" value="HAD_sf"/>
</dbReference>
<dbReference type="GO" id="GO:0016787">
    <property type="term" value="F:hydrolase activity"/>
    <property type="evidence" value="ECO:0007669"/>
    <property type="project" value="UniProtKB-KW"/>
</dbReference>
<dbReference type="InterPro" id="IPR023198">
    <property type="entry name" value="PGP-like_dom2"/>
</dbReference>
<dbReference type="SUPFAM" id="SSF56784">
    <property type="entry name" value="HAD-like"/>
    <property type="match status" value="1"/>
</dbReference>
<organism evidence="1 2">
    <name type="scientific">Stenotrophomonas maltophilia</name>
    <name type="common">Pseudomonas maltophilia</name>
    <name type="synonym">Xanthomonas maltophilia</name>
    <dbReference type="NCBI Taxonomy" id="40324"/>
    <lineage>
        <taxon>Bacteria</taxon>
        <taxon>Pseudomonadati</taxon>
        <taxon>Pseudomonadota</taxon>
        <taxon>Gammaproteobacteria</taxon>
        <taxon>Lysobacterales</taxon>
        <taxon>Lysobacteraceae</taxon>
        <taxon>Stenotrophomonas</taxon>
        <taxon>Stenotrophomonas maltophilia group</taxon>
    </lineage>
</organism>
<keyword evidence="1" id="KW-0378">Hydrolase</keyword>
<evidence type="ECO:0000313" key="1">
    <source>
        <dbReference type="EMBL" id="OWQ55959.1"/>
    </source>
</evidence>
<dbReference type="InterPro" id="IPR036412">
    <property type="entry name" value="HAD-like_sf"/>
</dbReference>
<name>A0A246HQD2_STEMA</name>
<accession>A0A246HQD2</accession>
<dbReference type="SFLD" id="SFLDS00003">
    <property type="entry name" value="Haloacid_Dehalogenase"/>
    <property type="match status" value="1"/>
</dbReference>
<reference evidence="1 2" key="1">
    <citation type="submission" date="2017-06" db="EMBL/GenBank/DDBJ databases">
        <authorList>
            <person name="Kim H.J."/>
            <person name="Triplett B.A."/>
        </authorList>
    </citation>
    <scope>NUCLEOTIDE SEQUENCE [LARGE SCALE GENOMIC DNA]</scope>
    <source>
        <strain evidence="1 2">13146</strain>
    </source>
</reference>
<dbReference type="NCBIfam" id="TIGR01509">
    <property type="entry name" value="HAD-SF-IA-v3"/>
    <property type="match status" value="1"/>
</dbReference>
<dbReference type="PANTHER" id="PTHR43611">
    <property type="entry name" value="ALPHA-D-GLUCOSE 1-PHOSPHATE PHOSPHATASE"/>
    <property type="match status" value="1"/>
</dbReference>
<protein>
    <submittedName>
        <fullName evidence="1">Hydrolase</fullName>
    </submittedName>
</protein>
<dbReference type="OrthoDB" id="9797415at2"/>
<dbReference type="EMBL" id="NIVS01000009">
    <property type="protein sequence ID" value="OWQ55959.1"/>
    <property type="molecule type" value="Genomic_DNA"/>
</dbReference>
<comment type="caution">
    <text evidence="1">The sequence shown here is derived from an EMBL/GenBank/DDBJ whole genome shotgun (WGS) entry which is preliminary data.</text>
</comment>
<dbReference type="Gene3D" id="1.10.150.240">
    <property type="entry name" value="Putative phosphatase, domain 2"/>
    <property type="match status" value="1"/>
</dbReference>
<evidence type="ECO:0000313" key="2">
    <source>
        <dbReference type="Proteomes" id="UP000198157"/>
    </source>
</evidence>
<dbReference type="Pfam" id="PF00702">
    <property type="entry name" value="Hydrolase"/>
    <property type="match status" value="1"/>
</dbReference>
<dbReference type="Gene3D" id="3.40.50.1000">
    <property type="entry name" value="HAD superfamily/HAD-like"/>
    <property type="match status" value="1"/>
</dbReference>
<proteinExistence type="predicted"/>
<gene>
    <name evidence="1" type="ORF">CEE60_03915</name>
</gene>